<dbReference type="Gene3D" id="3.40.50.1000">
    <property type="entry name" value="HAD superfamily/HAD-like"/>
    <property type="match status" value="1"/>
</dbReference>
<dbReference type="InterPro" id="IPR005519">
    <property type="entry name" value="Acid_phosphat_B-like"/>
</dbReference>
<dbReference type="InterPro" id="IPR023214">
    <property type="entry name" value="HAD_sf"/>
</dbReference>
<sequence>MGISKVLNETAFDQWVDKAKASALPWSLWLYRKLHGMGFQLVLLTGRKETHRNSTEKNLLDAGYHSWSQLILRESLDAEKTAVAYKSEKRAELRAKGYRIHGSSGDQWSDLLGTPMAKRSFKVPNPMYHIP</sequence>
<accession>A0A5P1EZ74</accession>
<dbReference type="SUPFAM" id="SSF56784">
    <property type="entry name" value="HAD-like"/>
    <property type="match status" value="1"/>
</dbReference>
<organism evidence="2 3">
    <name type="scientific">Asparagus officinalis</name>
    <name type="common">Garden asparagus</name>
    <dbReference type="NCBI Taxonomy" id="4686"/>
    <lineage>
        <taxon>Eukaryota</taxon>
        <taxon>Viridiplantae</taxon>
        <taxon>Streptophyta</taxon>
        <taxon>Embryophyta</taxon>
        <taxon>Tracheophyta</taxon>
        <taxon>Spermatophyta</taxon>
        <taxon>Magnoliopsida</taxon>
        <taxon>Liliopsida</taxon>
        <taxon>Asparagales</taxon>
        <taxon>Asparagaceae</taxon>
        <taxon>Asparagoideae</taxon>
        <taxon>Asparagus</taxon>
    </lineage>
</organism>
<protein>
    <recommendedName>
        <fullName evidence="4">Acid phosphatase</fullName>
    </recommendedName>
</protein>
<dbReference type="OMA" id="AKGYRIH"/>
<dbReference type="Pfam" id="PF03767">
    <property type="entry name" value="Acid_phosphat_B"/>
    <property type="match status" value="1"/>
</dbReference>
<reference evidence="3" key="1">
    <citation type="journal article" date="2017" name="Nat. Commun.">
        <title>The asparagus genome sheds light on the origin and evolution of a young Y chromosome.</title>
        <authorList>
            <person name="Harkess A."/>
            <person name="Zhou J."/>
            <person name="Xu C."/>
            <person name="Bowers J.E."/>
            <person name="Van der Hulst R."/>
            <person name="Ayyampalayam S."/>
            <person name="Mercati F."/>
            <person name="Riccardi P."/>
            <person name="McKain M.R."/>
            <person name="Kakrana A."/>
            <person name="Tang H."/>
            <person name="Ray J."/>
            <person name="Groenendijk J."/>
            <person name="Arikit S."/>
            <person name="Mathioni S.M."/>
            <person name="Nakano M."/>
            <person name="Shan H."/>
            <person name="Telgmann-Rauber A."/>
            <person name="Kanno A."/>
            <person name="Yue Z."/>
            <person name="Chen H."/>
            <person name="Li W."/>
            <person name="Chen Y."/>
            <person name="Xu X."/>
            <person name="Zhang Y."/>
            <person name="Luo S."/>
            <person name="Chen H."/>
            <person name="Gao J."/>
            <person name="Mao Z."/>
            <person name="Pires J.C."/>
            <person name="Luo M."/>
            <person name="Kudrna D."/>
            <person name="Wing R.A."/>
            <person name="Meyers B.C."/>
            <person name="Yi K."/>
            <person name="Kong H."/>
            <person name="Lavrijsen P."/>
            <person name="Sunseri F."/>
            <person name="Falavigna A."/>
            <person name="Ye Y."/>
            <person name="Leebens-Mack J.H."/>
            <person name="Chen G."/>
        </authorList>
    </citation>
    <scope>NUCLEOTIDE SEQUENCE [LARGE SCALE GENOMIC DNA]</scope>
    <source>
        <strain evidence="3">cv. DH0086</strain>
    </source>
</reference>
<dbReference type="EMBL" id="CM007385">
    <property type="protein sequence ID" value="ONK69781.1"/>
    <property type="molecule type" value="Genomic_DNA"/>
</dbReference>
<dbReference type="Proteomes" id="UP000243459">
    <property type="component" value="Chromosome 5"/>
</dbReference>
<name>A0A5P1EZ74_ASPOF</name>
<evidence type="ECO:0000313" key="3">
    <source>
        <dbReference type="Proteomes" id="UP000243459"/>
    </source>
</evidence>
<dbReference type="Gramene" id="ONK69781">
    <property type="protein sequence ID" value="ONK69781"/>
    <property type="gene ID" value="A4U43_C05F26650"/>
</dbReference>
<evidence type="ECO:0000313" key="2">
    <source>
        <dbReference type="EMBL" id="ONK69781.1"/>
    </source>
</evidence>
<dbReference type="PANTHER" id="PTHR31284">
    <property type="entry name" value="ACID PHOSPHATASE-LIKE PROTEIN"/>
    <property type="match status" value="1"/>
</dbReference>
<dbReference type="InterPro" id="IPR036412">
    <property type="entry name" value="HAD-like_sf"/>
</dbReference>
<gene>
    <name evidence="2" type="ORF">A4U43_C05F26650</name>
</gene>
<dbReference type="AlphaFoldDB" id="A0A5P1EZ74"/>
<keyword evidence="3" id="KW-1185">Reference proteome</keyword>
<evidence type="ECO:0008006" key="4">
    <source>
        <dbReference type="Google" id="ProtNLM"/>
    </source>
</evidence>
<evidence type="ECO:0000256" key="1">
    <source>
        <dbReference type="ARBA" id="ARBA00022729"/>
    </source>
</evidence>
<dbReference type="PANTHER" id="PTHR31284:SF10">
    <property type="entry name" value="ACID PHOSPHATASE-LIKE PROTEIN"/>
    <property type="match status" value="1"/>
</dbReference>
<keyword evidence="1" id="KW-0732">Signal</keyword>
<proteinExistence type="predicted"/>